<keyword evidence="2" id="KW-0479">Metal-binding</keyword>
<keyword evidence="8" id="KW-0239">DNA-directed DNA polymerase</keyword>
<dbReference type="EMBL" id="NBNE01001233">
    <property type="protein sequence ID" value="OWZ14916.1"/>
    <property type="molecule type" value="Genomic_DNA"/>
</dbReference>
<dbReference type="GO" id="GO:0003964">
    <property type="term" value="F:RNA-directed DNA polymerase activity"/>
    <property type="evidence" value="ECO:0007669"/>
    <property type="project" value="UniProtKB-KW"/>
</dbReference>
<keyword evidence="4" id="KW-0378">Hydrolase</keyword>
<dbReference type="STRING" id="4795.A0A225WB07"/>
<comment type="caution">
    <text evidence="11">The sequence shown here is derived from an EMBL/GenBank/DDBJ whole genome shotgun (WGS) entry which is preliminary data.</text>
</comment>
<keyword evidence="6" id="KW-0229">DNA integration</keyword>
<evidence type="ECO:0000256" key="2">
    <source>
        <dbReference type="ARBA" id="ARBA00022723"/>
    </source>
</evidence>
<evidence type="ECO:0000256" key="9">
    <source>
        <dbReference type="ARBA" id="ARBA00023172"/>
    </source>
</evidence>
<dbReference type="PANTHER" id="PTHR42648:SF11">
    <property type="entry name" value="TRANSPOSON TY4-P GAG-POL POLYPROTEIN"/>
    <property type="match status" value="1"/>
</dbReference>
<keyword evidence="8" id="KW-0548">Nucleotidyltransferase</keyword>
<dbReference type="Proteomes" id="UP000198211">
    <property type="component" value="Unassembled WGS sequence"/>
</dbReference>
<keyword evidence="1" id="KW-0540">Nuclease</keyword>
<dbReference type="InterPro" id="IPR039537">
    <property type="entry name" value="Retrotran_Ty1/copia-like"/>
</dbReference>
<evidence type="ECO:0000256" key="6">
    <source>
        <dbReference type="ARBA" id="ARBA00022908"/>
    </source>
</evidence>
<keyword evidence="5" id="KW-0460">Magnesium</keyword>
<evidence type="ECO:0000256" key="5">
    <source>
        <dbReference type="ARBA" id="ARBA00022842"/>
    </source>
</evidence>
<dbReference type="AlphaFoldDB" id="A0A225WB07"/>
<protein>
    <submittedName>
        <fullName evidence="11">Polyprotein</fullName>
    </submittedName>
</protein>
<dbReference type="Pfam" id="PF25597">
    <property type="entry name" value="SH3_retrovirus"/>
    <property type="match status" value="1"/>
</dbReference>
<dbReference type="GO" id="GO:0003887">
    <property type="term" value="F:DNA-directed DNA polymerase activity"/>
    <property type="evidence" value="ECO:0007669"/>
    <property type="project" value="UniProtKB-KW"/>
</dbReference>
<keyword evidence="9" id="KW-0233">DNA recombination</keyword>
<dbReference type="GO" id="GO:0004519">
    <property type="term" value="F:endonuclease activity"/>
    <property type="evidence" value="ECO:0007669"/>
    <property type="project" value="UniProtKB-KW"/>
</dbReference>
<dbReference type="GO" id="GO:0046872">
    <property type="term" value="F:metal ion binding"/>
    <property type="evidence" value="ECO:0007669"/>
    <property type="project" value="UniProtKB-KW"/>
</dbReference>
<keyword evidence="8" id="KW-0808">Transferase</keyword>
<reference evidence="12" key="1">
    <citation type="submission" date="2017-03" db="EMBL/GenBank/DDBJ databases">
        <title>Phytopthora megakarya and P. palmivora, two closely related causual agents of cacao black pod achieved similar genome size and gene model numbers by different mechanisms.</title>
        <authorList>
            <person name="Ali S."/>
            <person name="Shao J."/>
            <person name="Larry D.J."/>
            <person name="Kronmiller B."/>
            <person name="Shen D."/>
            <person name="Strem M.D."/>
            <person name="Melnick R.L."/>
            <person name="Guiltinan M.J."/>
            <person name="Tyler B.M."/>
            <person name="Meinhardt L.W."/>
            <person name="Bailey B.A."/>
        </authorList>
    </citation>
    <scope>NUCLEOTIDE SEQUENCE [LARGE SCALE GENOMIC DNA]</scope>
    <source>
        <strain evidence="12">zdho120</strain>
    </source>
</reference>
<evidence type="ECO:0000256" key="4">
    <source>
        <dbReference type="ARBA" id="ARBA00022801"/>
    </source>
</evidence>
<sequence length="111" mass="12430">MRAVMHATNMTNLLWGEAALHTVDTLNLLPSTPQRGKSPHEILFGSAPVLRRLRTWVCVAHAYVPPETRATPAKLDPRSTLSLFLRYSTKTRGYKLMDLRTGAATTRRTNS</sequence>
<proteinExistence type="predicted"/>
<organism evidence="11 12">
    <name type="scientific">Phytophthora megakarya</name>
    <dbReference type="NCBI Taxonomy" id="4795"/>
    <lineage>
        <taxon>Eukaryota</taxon>
        <taxon>Sar</taxon>
        <taxon>Stramenopiles</taxon>
        <taxon>Oomycota</taxon>
        <taxon>Peronosporomycetes</taxon>
        <taxon>Peronosporales</taxon>
        <taxon>Peronosporaceae</taxon>
        <taxon>Phytophthora</taxon>
    </lineage>
</organism>
<keyword evidence="3" id="KW-0255">Endonuclease</keyword>
<keyword evidence="7" id="KW-0695">RNA-directed DNA polymerase</keyword>
<dbReference type="GO" id="GO:0016787">
    <property type="term" value="F:hydrolase activity"/>
    <property type="evidence" value="ECO:0007669"/>
    <property type="project" value="UniProtKB-KW"/>
</dbReference>
<dbReference type="GO" id="GO:0015074">
    <property type="term" value="P:DNA integration"/>
    <property type="evidence" value="ECO:0007669"/>
    <property type="project" value="UniProtKB-KW"/>
</dbReference>
<dbReference type="PANTHER" id="PTHR42648">
    <property type="entry name" value="TRANSPOSASE, PUTATIVE-RELATED"/>
    <property type="match status" value="1"/>
</dbReference>
<evidence type="ECO:0000256" key="1">
    <source>
        <dbReference type="ARBA" id="ARBA00022722"/>
    </source>
</evidence>
<evidence type="ECO:0000313" key="12">
    <source>
        <dbReference type="Proteomes" id="UP000198211"/>
    </source>
</evidence>
<dbReference type="GO" id="GO:0006310">
    <property type="term" value="P:DNA recombination"/>
    <property type="evidence" value="ECO:0007669"/>
    <property type="project" value="UniProtKB-KW"/>
</dbReference>
<dbReference type="OrthoDB" id="6782751at2759"/>
<evidence type="ECO:0000256" key="8">
    <source>
        <dbReference type="ARBA" id="ARBA00022932"/>
    </source>
</evidence>
<evidence type="ECO:0000256" key="7">
    <source>
        <dbReference type="ARBA" id="ARBA00022918"/>
    </source>
</evidence>
<accession>A0A225WB07</accession>
<evidence type="ECO:0000313" key="11">
    <source>
        <dbReference type="EMBL" id="OWZ14916.1"/>
    </source>
</evidence>
<keyword evidence="12" id="KW-1185">Reference proteome</keyword>
<evidence type="ECO:0000256" key="3">
    <source>
        <dbReference type="ARBA" id="ARBA00022759"/>
    </source>
</evidence>
<feature type="domain" description="Retroviral polymerase SH3-like" evidence="10">
    <location>
        <begin position="58"/>
        <end position="105"/>
    </location>
</feature>
<dbReference type="InterPro" id="IPR057670">
    <property type="entry name" value="SH3_retrovirus"/>
</dbReference>
<gene>
    <name evidence="11" type="ORF">PHMEG_00011530</name>
</gene>
<evidence type="ECO:0000259" key="10">
    <source>
        <dbReference type="Pfam" id="PF25597"/>
    </source>
</evidence>
<name>A0A225WB07_9STRA</name>